<dbReference type="PANTHER" id="PTHR23282:SF101">
    <property type="entry name" value="MAM DOMAIN-CONTAINING PROTEIN"/>
    <property type="match status" value="1"/>
</dbReference>
<feature type="domain" description="EGF-like" evidence="5">
    <location>
        <begin position="192"/>
        <end position="228"/>
    </location>
</feature>
<comment type="caution">
    <text evidence="7">The sequence shown here is derived from an EMBL/GenBank/DDBJ whole genome shotgun (WGS) entry which is preliminary data.</text>
</comment>
<evidence type="ECO:0000256" key="4">
    <source>
        <dbReference type="SAM" id="Phobius"/>
    </source>
</evidence>
<keyword evidence="8" id="KW-1185">Reference proteome</keyword>
<dbReference type="PANTHER" id="PTHR23282">
    <property type="entry name" value="APICAL ENDOSOMAL GLYCOPROTEIN PRECURSOR"/>
    <property type="match status" value="1"/>
</dbReference>
<feature type="domain" description="MAM" evidence="6">
    <location>
        <begin position="1"/>
        <end position="156"/>
    </location>
</feature>
<evidence type="ECO:0000313" key="8">
    <source>
        <dbReference type="Proteomes" id="UP000735302"/>
    </source>
</evidence>
<dbReference type="PROSITE" id="PS50026">
    <property type="entry name" value="EGF_3"/>
    <property type="match status" value="1"/>
</dbReference>
<comment type="caution">
    <text evidence="2">Lacks conserved residue(s) required for the propagation of feature annotation.</text>
</comment>
<keyword evidence="1 2" id="KW-1015">Disulfide bond</keyword>
<evidence type="ECO:0000259" key="6">
    <source>
        <dbReference type="PROSITE" id="PS50060"/>
    </source>
</evidence>
<feature type="disulfide bond" evidence="2">
    <location>
        <begin position="196"/>
        <end position="206"/>
    </location>
</feature>
<dbReference type="InterPro" id="IPR013320">
    <property type="entry name" value="ConA-like_dom_sf"/>
</dbReference>
<keyword evidence="4" id="KW-0812">Transmembrane</keyword>
<protein>
    <submittedName>
        <fullName evidence="7">MAM and LDL-receptor class a domain-containing protein 1-like</fullName>
    </submittedName>
</protein>
<feature type="compositionally biased region" description="Basic and acidic residues" evidence="3">
    <location>
        <begin position="242"/>
        <end position="255"/>
    </location>
</feature>
<dbReference type="Gene3D" id="2.60.120.200">
    <property type="match status" value="1"/>
</dbReference>
<dbReference type="SUPFAM" id="SSF49899">
    <property type="entry name" value="Concanavalin A-like lectins/glucanases"/>
    <property type="match status" value="1"/>
</dbReference>
<proteinExistence type="predicted"/>
<dbReference type="InterPro" id="IPR051560">
    <property type="entry name" value="MAM_domain-containing"/>
</dbReference>
<dbReference type="PROSITE" id="PS50060">
    <property type="entry name" value="MAM_2"/>
    <property type="match status" value="1"/>
</dbReference>
<evidence type="ECO:0000256" key="2">
    <source>
        <dbReference type="PROSITE-ProRule" id="PRU00076"/>
    </source>
</evidence>
<dbReference type="EMBL" id="BLXT01005673">
    <property type="protein sequence ID" value="GFO24916.1"/>
    <property type="molecule type" value="Genomic_DNA"/>
</dbReference>
<dbReference type="GO" id="GO:0016020">
    <property type="term" value="C:membrane"/>
    <property type="evidence" value="ECO:0007669"/>
    <property type="project" value="InterPro"/>
</dbReference>
<feature type="disulfide bond" evidence="2">
    <location>
        <begin position="218"/>
        <end position="227"/>
    </location>
</feature>
<evidence type="ECO:0000256" key="3">
    <source>
        <dbReference type="SAM" id="MobiDB-lite"/>
    </source>
</evidence>
<dbReference type="AlphaFoldDB" id="A0AAV4C0N7"/>
<gene>
    <name evidence="7" type="ORF">PoB_005142100</name>
</gene>
<name>A0AAV4C0N7_9GAST</name>
<dbReference type="PROSITE" id="PS00022">
    <property type="entry name" value="EGF_1"/>
    <property type="match status" value="1"/>
</dbReference>
<keyword evidence="4" id="KW-1133">Transmembrane helix</keyword>
<evidence type="ECO:0000256" key="1">
    <source>
        <dbReference type="ARBA" id="ARBA00023157"/>
    </source>
</evidence>
<feature type="transmembrane region" description="Helical" evidence="4">
    <location>
        <begin position="262"/>
        <end position="284"/>
    </location>
</feature>
<evidence type="ECO:0000259" key="5">
    <source>
        <dbReference type="PROSITE" id="PS50026"/>
    </source>
</evidence>
<keyword evidence="2" id="KW-0245">EGF-like domain</keyword>
<organism evidence="7 8">
    <name type="scientific">Plakobranchus ocellatus</name>
    <dbReference type="NCBI Taxonomy" id="259542"/>
    <lineage>
        <taxon>Eukaryota</taxon>
        <taxon>Metazoa</taxon>
        <taxon>Spiralia</taxon>
        <taxon>Lophotrochozoa</taxon>
        <taxon>Mollusca</taxon>
        <taxon>Gastropoda</taxon>
        <taxon>Heterobranchia</taxon>
        <taxon>Euthyneura</taxon>
        <taxon>Panpulmonata</taxon>
        <taxon>Sacoglossa</taxon>
        <taxon>Placobranchoidea</taxon>
        <taxon>Plakobranchidae</taxon>
        <taxon>Plakobranchus</taxon>
    </lineage>
</organism>
<dbReference type="InterPro" id="IPR000742">
    <property type="entry name" value="EGF"/>
</dbReference>
<feature type="region of interest" description="Disordered" evidence="3">
    <location>
        <begin position="229"/>
        <end position="255"/>
    </location>
</feature>
<keyword evidence="4" id="KW-0472">Membrane</keyword>
<dbReference type="Pfam" id="PF00629">
    <property type="entry name" value="MAM"/>
    <property type="match status" value="1"/>
</dbReference>
<accession>A0AAV4C0N7</accession>
<sequence>MCGYTSHTFNTDRAGETESRWLRLTSSYGISYFGPPSDHTQKHRNGGFAFSDQFLQEFSSTERTALLKSPVLRNTPVACVSFWYYFTGQAKGILRMRAHMGLFEGRATFDGWRYSGPIQISSRKPYQIEFESVRLTSSGASMAVDDVLVTEGQCSKHPIPASASDEKPTAAPIPALIPHIPVPDKPDHNDRRKLNCYAYCENWKTCYILEKHSVKCVCQDEYIGNQCEIPRPPKKQNGHQQSFKDEKPQATKQSESDGWKTAVAIVFSLALVAVLTIIVFILLVRTNRLHAPTLLQRLFPSLLSSSASQGGIENPVYSYSNSQNLEDAVVNPVYNSSQ</sequence>
<dbReference type="Proteomes" id="UP000735302">
    <property type="component" value="Unassembled WGS sequence"/>
</dbReference>
<dbReference type="SMART" id="SM00137">
    <property type="entry name" value="MAM"/>
    <property type="match status" value="1"/>
</dbReference>
<dbReference type="InterPro" id="IPR000998">
    <property type="entry name" value="MAM_dom"/>
</dbReference>
<evidence type="ECO:0000313" key="7">
    <source>
        <dbReference type="EMBL" id="GFO24916.1"/>
    </source>
</evidence>
<reference evidence="7 8" key="1">
    <citation type="journal article" date="2021" name="Elife">
        <title>Chloroplast acquisition without the gene transfer in kleptoplastic sea slugs, Plakobranchus ocellatus.</title>
        <authorList>
            <person name="Maeda T."/>
            <person name="Takahashi S."/>
            <person name="Yoshida T."/>
            <person name="Shimamura S."/>
            <person name="Takaki Y."/>
            <person name="Nagai Y."/>
            <person name="Toyoda A."/>
            <person name="Suzuki Y."/>
            <person name="Arimoto A."/>
            <person name="Ishii H."/>
            <person name="Satoh N."/>
            <person name="Nishiyama T."/>
            <person name="Hasebe M."/>
            <person name="Maruyama T."/>
            <person name="Minagawa J."/>
            <person name="Obokata J."/>
            <person name="Shigenobu S."/>
        </authorList>
    </citation>
    <scope>NUCLEOTIDE SEQUENCE [LARGE SCALE GENOMIC DNA]</scope>
</reference>